<feature type="transmembrane region" description="Helical" evidence="8">
    <location>
        <begin position="72"/>
        <end position="91"/>
    </location>
</feature>
<evidence type="ECO:0000259" key="9">
    <source>
        <dbReference type="Pfam" id="PF18967"/>
    </source>
</evidence>
<protein>
    <recommendedName>
        <fullName evidence="9">Pycsar effector protein domain-containing protein</fullName>
    </recommendedName>
</protein>
<proteinExistence type="predicted"/>
<evidence type="ECO:0000256" key="1">
    <source>
        <dbReference type="ARBA" id="ARBA00004236"/>
    </source>
</evidence>
<reference evidence="10" key="1">
    <citation type="submission" date="2021-01" db="EMBL/GenBank/DDBJ databases">
        <title>Whole genome shotgun sequence of Catellatospora methionotrophica NBRC 14553.</title>
        <authorList>
            <person name="Komaki H."/>
            <person name="Tamura T."/>
        </authorList>
    </citation>
    <scope>NUCLEOTIDE SEQUENCE</scope>
    <source>
        <strain evidence="10">NBRC 14553</strain>
    </source>
</reference>
<comment type="subcellular location">
    <subcellularLocation>
        <location evidence="1">Cell membrane</location>
    </subcellularLocation>
</comment>
<keyword evidence="2" id="KW-1003">Cell membrane</keyword>
<keyword evidence="3 8" id="KW-0812">Transmembrane</keyword>
<dbReference type="EMBL" id="BONJ01000043">
    <property type="protein sequence ID" value="GIG18741.1"/>
    <property type="molecule type" value="Genomic_DNA"/>
</dbReference>
<gene>
    <name evidence="10" type="ORF">Cme02nite_70730</name>
</gene>
<dbReference type="Proteomes" id="UP000660339">
    <property type="component" value="Unassembled WGS sequence"/>
</dbReference>
<feature type="transmembrane region" description="Helical" evidence="8">
    <location>
        <begin position="152"/>
        <end position="168"/>
    </location>
</feature>
<keyword evidence="4" id="KW-0547">Nucleotide-binding</keyword>
<evidence type="ECO:0000256" key="8">
    <source>
        <dbReference type="SAM" id="Phobius"/>
    </source>
</evidence>
<sequence length="169" mass="17750">MTPSESRDPDVRGGWTDLAVALVVTDAMQASIRHVDAKSIALLGIEGFAAGTLLDRIGSSGSSGAVPTGIRLVAVLVVIATLAVSTFHLVGSLWPRLPVVDPANRFSLPDLAVHGVPAIPAAIGDYTVEAWQHSARLAKIAMRKHRHLRRSLPWLTAATATSVLLALLG</sequence>
<name>A0A8J3LNX1_9ACTN</name>
<feature type="domain" description="Pycsar effector protein" evidence="9">
    <location>
        <begin position="23"/>
        <end position="167"/>
    </location>
</feature>
<accession>A0A8J3LNX1</accession>
<keyword evidence="11" id="KW-1185">Reference proteome</keyword>
<evidence type="ECO:0000256" key="4">
    <source>
        <dbReference type="ARBA" id="ARBA00022741"/>
    </source>
</evidence>
<evidence type="ECO:0000256" key="6">
    <source>
        <dbReference type="ARBA" id="ARBA00023118"/>
    </source>
</evidence>
<comment type="caution">
    <text evidence="10">The sequence shown here is derived from an EMBL/GenBank/DDBJ whole genome shotgun (WGS) entry which is preliminary data.</text>
</comment>
<evidence type="ECO:0000256" key="2">
    <source>
        <dbReference type="ARBA" id="ARBA00022475"/>
    </source>
</evidence>
<evidence type="ECO:0000313" key="10">
    <source>
        <dbReference type="EMBL" id="GIG18741.1"/>
    </source>
</evidence>
<dbReference type="InterPro" id="IPR043760">
    <property type="entry name" value="PycTM_dom"/>
</dbReference>
<keyword evidence="6" id="KW-0051">Antiviral defense</keyword>
<keyword evidence="5 8" id="KW-1133">Transmembrane helix</keyword>
<keyword evidence="7 8" id="KW-0472">Membrane</keyword>
<dbReference type="AlphaFoldDB" id="A0A8J3LNX1"/>
<evidence type="ECO:0000256" key="5">
    <source>
        <dbReference type="ARBA" id="ARBA00022989"/>
    </source>
</evidence>
<evidence type="ECO:0000313" key="11">
    <source>
        <dbReference type="Proteomes" id="UP000660339"/>
    </source>
</evidence>
<evidence type="ECO:0000256" key="3">
    <source>
        <dbReference type="ARBA" id="ARBA00022692"/>
    </source>
</evidence>
<organism evidence="10 11">
    <name type="scientific">Catellatospora methionotrophica</name>
    <dbReference type="NCBI Taxonomy" id="121620"/>
    <lineage>
        <taxon>Bacteria</taxon>
        <taxon>Bacillati</taxon>
        <taxon>Actinomycetota</taxon>
        <taxon>Actinomycetes</taxon>
        <taxon>Micromonosporales</taxon>
        <taxon>Micromonosporaceae</taxon>
        <taxon>Catellatospora</taxon>
    </lineage>
</organism>
<evidence type="ECO:0000256" key="7">
    <source>
        <dbReference type="ARBA" id="ARBA00023136"/>
    </source>
</evidence>
<dbReference type="Pfam" id="PF18967">
    <property type="entry name" value="PycTM"/>
    <property type="match status" value="1"/>
</dbReference>